<protein>
    <submittedName>
        <fullName evidence="8">Cytochrome P450</fullName>
    </submittedName>
</protein>
<evidence type="ECO:0000256" key="6">
    <source>
        <dbReference type="ARBA" id="ARBA00023033"/>
    </source>
</evidence>
<keyword evidence="6 7" id="KW-0503">Monooxygenase</keyword>
<dbReference type="PANTHER" id="PTHR46696">
    <property type="entry name" value="P450, PUTATIVE (EUROFUNG)-RELATED"/>
    <property type="match status" value="1"/>
</dbReference>
<comment type="caution">
    <text evidence="8">The sequence shown here is derived from an EMBL/GenBank/DDBJ whole genome shotgun (WGS) entry which is preliminary data.</text>
</comment>
<evidence type="ECO:0000313" key="8">
    <source>
        <dbReference type="EMBL" id="TCO62142.1"/>
    </source>
</evidence>
<gene>
    <name evidence="8" type="ORF">EV192_102279</name>
</gene>
<dbReference type="GO" id="GO:0036199">
    <property type="term" value="F:cholest-4-en-3-one 26-monooxygenase activity"/>
    <property type="evidence" value="ECO:0007669"/>
    <property type="project" value="TreeGrafter"/>
</dbReference>
<name>A0A4R2JT56_9PSEU</name>
<dbReference type="InterPro" id="IPR001128">
    <property type="entry name" value="Cyt_P450"/>
</dbReference>
<keyword evidence="9" id="KW-1185">Reference proteome</keyword>
<dbReference type="Gene3D" id="1.10.630.10">
    <property type="entry name" value="Cytochrome P450"/>
    <property type="match status" value="1"/>
</dbReference>
<dbReference type="Proteomes" id="UP000295680">
    <property type="component" value="Unassembled WGS sequence"/>
</dbReference>
<dbReference type="SUPFAM" id="SSF48264">
    <property type="entry name" value="Cytochrome P450"/>
    <property type="match status" value="1"/>
</dbReference>
<keyword evidence="5 7" id="KW-0408">Iron</keyword>
<dbReference type="GO" id="GO:0006707">
    <property type="term" value="P:cholesterol catabolic process"/>
    <property type="evidence" value="ECO:0007669"/>
    <property type="project" value="TreeGrafter"/>
</dbReference>
<comment type="similarity">
    <text evidence="1 7">Belongs to the cytochrome P450 family.</text>
</comment>
<dbReference type="GO" id="GO:0020037">
    <property type="term" value="F:heme binding"/>
    <property type="evidence" value="ECO:0007669"/>
    <property type="project" value="InterPro"/>
</dbReference>
<dbReference type="EMBL" id="SLWS01000002">
    <property type="protein sequence ID" value="TCO62142.1"/>
    <property type="molecule type" value="Genomic_DNA"/>
</dbReference>
<proteinExistence type="inferred from homology"/>
<dbReference type="InterPro" id="IPR036396">
    <property type="entry name" value="Cyt_P450_sf"/>
</dbReference>
<accession>A0A4R2JT56</accession>
<dbReference type="PROSITE" id="PS00086">
    <property type="entry name" value="CYTOCHROME_P450"/>
    <property type="match status" value="1"/>
</dbReference>
<dbReference type="CDD" id="cd20625">
    <property type="entry name" value="CYP164-like"/>
    <property type="match status" value="1"/>
</dbReference>
<evidence type="ECO:0000256" key="3">
    <source>
        <dbReference type="ARBA" id="ARBA00022723"/>
    </source>
</evidence>
<organism evidence="8 9">
    <name type="scientific">Actinocrispum wychmicini</name>
    <dbReference type="NCBI Taxonomy" id="1213861"/>
    <lineage>
        <taxon>Bacteria</taxon>
        <taxon>Bacillati</taxon>
        <taxon>Actinomycetota</taxon>
        <taxon>Actinomycetes</taxon>
        <taxon>Pseudonocardiales</taxon>
        <taxon>Pseudonocardiaceae</taxon>
        <taxon>Actinocrispum</taxon>
    </lineage>
</organism>
<dbReference type="PRINTS" id="PR00359">
    <property type="entry name" value="BP450"/>
</dbReference>
<reference evidence="8 9" key="1">
    <citation type="submission" date="2019-03" db="EMBL/GenBank/DDBJ databases">
        <title>Genomic Encyclopedia of Type Strains, Phase IV (KMG-IV): sequencing the most valuable type-strain genomes for metagenomic binning, comparative biology and taxonomic classification.</title>
        <authorList>
            <person name="Goeker M."/>
        </authorList>
    </citation>
    <scope>NUCLEOTIDE SEQUENCE [LARGE SCALE GENOMIC DNA]</scope>
    <source>
        <strain evidence="8 9">DSM 45934</strain>
    </source>
</reference>
<sequence>MTMRSMAVWTIQYGLSGLGMRIGSRRGDLISRLVADPRLREDPFPAYDEIRAMGAMAHGSFISATANYATATELLRSDIFQAGPTPVPFPRLARLLDAVREPRALSVVDPPSLIAISAPQHTRLRRLVTRAFTARAIAALSKRVEGLANELLDRIEATNSGTFDVIGSYAALLPVTVIAEILGVPAGMRDLFRELGDDVALALEPGMPWRDYRRSDAASRRFHAWFDEHIARLRREPEDNLLSHMIQAADGADRLTDTELRVTAMLVLGAGFETTVNLIGNAVPLLLANPGQLDRLRREPAGWPNAIEEVLRHDSPVQFTLRIPREDAEVAGTSLPAGRPVLILLGGANRDPAVFPDPNVFDTARANAREHLAFSSGVHFCLGAQLARLEAATATRVLFERFPDLRLDGRPVRRGNRVLRGYTHMPLAPQARVGVEP</sequence>
<evidence type="ECO:0000256" key="5">
    <source>
        <dbReference type="ARBA" id="ARBA00023004"/>
    </source>
</evidence>
<evidence type="ECO:0000256" key="7">
    <source>
        <dbReference type="RuleBase" id="RU000461"/>
    </source>
</evidence>
<evidence type="ECO:0000256" key="2">
    <source>
        <dbReference type="ARBA" id="ARBA00022617"/>
    </source>
</evidence>
<keyword evidence="2 7" id="KW-0349">Heme</keyword>
<evidence type="ECO:0000256" key="1">
    <source>
        <dbReference type="ARBA" id="ARBA00010617"/>
    </source>
</evidence>
<dbReference type="GO" id="GO:0005506">
    <property type="term" value="F:iron ion binding"/>
    <property type="evidence" value="ECO:0007669"/>
    <property type="project" value="InterPro"/>
</dbReference>
<evidence type="ECO:0000313" key="9">
    <source>
        <dbReference type="Proteomes" id="UP000295680"/>
    </source>
</evidence>
<dbReference type="OrthoDB" id="142769at2"/>
<keyword evidence="3 7" id="KW-0479">Metal-binding</keyword>
<dbReference type="FunFam" id="1.10.630.10:FF:000018">
    <property type="entry name" value="Cytochrome P450 monooxygenase"/>
    <property type="match status" value="1"/>
</dbReference>
<dbReference type="InterPro" id="IPR017972">
    <property type="entry name" value="Cyt_P450_CS"/>
</dbReference>
<dbReference type="GO" id="GO:0008395">
    <property type="term" value="F:steroid hydroxylase activity"/>
    <property type="evidence" value="ECO:0007669"/>
    <property type="project" value="TreeGrafter"/>
</dbReference>
<evidence type="ECO:0000256" key="4">
    <source>
        <dbReference type="ARBA" id="ARBA00023002"/>
    </source>
</evidence>
<keyword evidence="4 7" id="KW-0560">Oxidoreductase</keyword>
<dbReference type="PANTHER" id="PTHR46696:SF4">
    <property type="entry name" value="BIOTIN BIOSYNTHESIS CYTOCHROME P450"/>
    <property type="match status" value="1"/>
</dbReference>
<dbReference type="AlphaFoldDB" id="A0A4R2JT56"/>
<dbReference type="InterPro" id="IPR002397">
    <property type="entry name" value="Cyt_P450_B"/>
</dbReference>
<dbReference type="Pfam" id="PF00067">
    <property type="entry name" value="p450"/>
    <property type="match status" value="2"/>
</dbReference>